<dbReference type="InterPro" id="IPR014726">
    <property type="entry name" value="Ribosomal_uL2_dom3"/>
</dbReference>
<feature type="domain" description="Large ribosomal subunit protein uL2 C-terminal" evidence="5">
    <location>
        <begin position="91"/>
        <end position="226"/>
    </location>
</feature>
<dbReference type="Gene3D" id="4.10.950.10">
    <property type="entry name" value="Ribosomal protein L2, domain 3"/>
    <property type="match status" value="2"/>
</dbReference>
<evidence type="ECO:0000256" key="3">
    <source>
        <dbReference type="ARBA" id="ARBA00023274"/>
    </source>
</evidence>
<proteinExistence type="inferred from homology"/>
<evidence type="ECO:0000256" key="1">
    <source>
        <dbReference type="ARBA" id="ARBA00005636"/>
    </source>
</evidence>
<evidence type="ECO:0000313" key="8">
    <source>
        <dbReference type="Proteomes" id="UP000824890"/>
    </source>
</evidence>
<dbReference type="NCBIfam" id="NF007180">
    <property type="entry name" value="PRK09612.1"/>
    <property type="match status" value="1"/>
</dbReference>
<dbReference type="InterPro" id="IPR023672">
    <property type="entry name" value="Ribosomal_uL2_arc_euk"/>
</dbReference>
<dbReference type="InterPro" id="IPR002171">
    <property type="entry name" value="Ribosomal_uL2"/>
</dbReference>
<keyword evidence="3" id="KW-0687">Ribonucleoprotein</keyword>
<organism evidence="7 8">
    <name type="scientific">Brassica napus</name>
    <name type="common">Rape</name>
    <dbReference type="NCBI Taxonomy" id="3708"/>
    <lineage>
        <taxon>Eukaryota</taxon>
        <taxon>Viridiplantae</taxon>
        <taxon>Streptophyta</taxon>
        <taxon>Embryophyta</taxon>
        <taxon>Tracheophyta</taxon>
        <taxon>Spermatophyta</taxon>
        <taxon>Magnoliopsida</taxon>
        <taxon>eudicotyledons</taxon>
        <taxon>Gunneridae</taxon>
        <taxon>Pentapetalae</taxon>
        <taxon>rosids</taxon>
        <taxon>malvids</taxon>
        <taxon>Brassicales</taxon>
        <taxon>Brassicaceae</taxon>
        <taxon>Brassiceae</taxon>
        <taxon>Brassica</taxon>
    </lineage>
</organism>
<dbReference type="InterPro" id="IPR008991">
    <property type="entry name" value="Translation_prot_SH3-like_sf"/>
</dbReference>
<evidence type="ECO:0000259" key="6">
    <source>
        <dbReference type="SMART" id="SM01383"/>
    </source>
</evidence>
<name>A0ABQ7YGF8_BRANA</name>
<protein>
    <recommendedName>
        <fullName evidence="9">Ribosomal protein L2 C-terminal domain-containing protein</fullName>
    </recommendedName>
</protein>
<keyword evidence="2" id="KW-0689">Ribosomal protein</keyword>
<evidence type="ECO:0008006" key="9">
    <source>
        <dbReference type="Google" id="ProtNLM"/>
    </source>
</evidence>
<dbReference type="InterPro" id="IPR014722">
    <property type="entry name" value="Rib_uL2_dom2"/>
</dbReference>
<gene>
    <name evidence="7" type="ORF">HID58_074263</name>
</gene>
<dbReference type="PANTHER" id="PTHR13691">
    <property type="entry name" value="RIBOSOMAL PROTEIN L2"/>
    <property type="match status" value="1"/>
</dbReference>
<dbReference type="InterPro" id="IPR022669">
    <property type="entry name" value="Ribosomal_uL2_C"/>
</dbReference>
<keyword evidence="8" id="KW-1185">Reference proteome</keyword>
<dbReference type="Proteomes" id="UP000824890">
    <property type="component" value="Unassembled WGS sequence"/>
</dbReference>
<feature type="domain" description="Large ribosomal subunit protein uL2 RNA-binding" evidence="6">
    <location>
        <begin position="6"/>
        <end position="85"/>
    </location>
</feature>
<dbReference type="SUPFAM" id="SSF50104">
    <property type="entry name" value="Translation proteins SH3-like domain"/>
    <property type="match status" value="2"/>
</dbReference>
<dbReference type="Gene3D" id="2.40.50.140">
    <property type="entry name" value="Nucleic acid-binding proteins"/>
    <property type="match status" value="1"/>
</dbReference>
<dbReference type="SMART" id="SM01382">
    <property type="entry name" value="Ribosomal_L2_C"/>
    <property type="match status" value="1"/>
</dbReference>
<dbReference type="Gene3D" id="2.30.30.30">
    <property type="match status" value="1"/>
</dbReference>
<dbReference type="Pfam" id="PF00181">
    <property type="entry name" value="Ribosomal_L2_N"/>
    <property type="match status" value="1"/>
</dbReference>
<dbReference type="EMBL" id="JAGKQM010000017">
    <property type="protein sequence ID" value="KAH0867241.1"/>
    <property type="molecule type" value="Genomic_DNA"/>
</dbReference>
<evidence type="ECO:0000259" key="5">
    <source>
        <dbReference type="SMART" id="SM01382"/>
    </source>
</evidence>
<dbReference type="PANTHER" id="PTHR13691:SF50">
    <property type="entry name" value="LARGE RIBOSOMAL SUBUNIT PROTEIN UL2 C-TERMINAL DOMAIN-CONTAINING PROTEIN"/>
    <property type="match status" value="1"/>
</dbReference>
<feature type="region of interest" description="Disordered" evidence="4">
    <location>
        <begin position="1"/>
        <end position="23"/>
    </location>
</feature>
<evidence type="ECO:0000313" key="7">
    <source>
        <dbReference type="EMBL" id="KAH0867241.1"/>
    </source>
</evidence>
<dbReference type="InterPro" id="IPR022666">
    <property type="entry name" value="Ribosomal_uL2_RNA-bd_dom"/>
</dbReference>
<evidence type="ECO:0000256" key="4">
    <source>
        <dbReference type="SAM" id="MobiDB-lite"/>
    </source>
</evidence>
<dbReference type="PROSITE" id="PS00467">
    <property type="entry name" value="RIBOSOMAL_L2"/>
    <property type="match status" value="1"/>
</dbReference>
<dbReference type="SMART" id="SM01383">
    <property type="entry name" value="Ribosomal_L2"/>
    <property type="match status" value="1"/>
</dbReference>
<comment type="similarity">
    <text evidence="1">Belongs to the universal ribosomal protein uL2 family.</text>
</comment>
<reference evidence="7 8" key="1">
    <citation type="submission" date="2021-05" db="EMBL/GenBank/DDBJ databases">
        <title>Genome Assembly of Synthetic Allotetraploid Brassica napus Reveals Homoeologous Exchanges between Subgenomes.</title>
        <authorList>
            <person name="Davis J.T."/>
        </authorList>
    </citation>
    <scope>NUCLEOTIDE SEQUENCE [LARGE SCALE GENOMIC DNA]</scope>
    <source>
        <strain evidence="8">cv. Da-Ae</strain>
        <tissue evidence="7">Seedling</tissue>
    </source>
</reference>
<dbReference type="InterPro" id="IPR022671">
    <property type="entry name" value="Ribosomal_uL2_CS"/>
</dbReference>
<feature type="region of interest" description="Disordered" evidence="4">
    <location>
        <begin position="205"/>
        <end position="225"/>
    </location>
</feature>
<dbReference type="InterPro" id="IPR012340">
    <property type="entry name" value="NA-bd_OB-fold"/>
</dbReference>
<evidence type="ECO:0000256" key="2">
    <source>
        <dbReference type="ARBA" id="ARBA00022980"/>
    </source>
</evidence>
<dbReference type="SUPFAM" id="SSF50249">
    <property type="entry name" value="Nucleic acid-binding proteins"/>
    <property type="match status" value="1"/>
</dbReference>
<dbReference type="Pfam" id="PF03947">
    <property type="entry name" value="Ribosomal_L2_C"/>
    <property type="match status" value="1"/>
</dbReference>
<accession>A0ABQ7YGF8</accession>
<sequence length="323" mass="34798">MAQRKGAGSVFKSHTHHRKGPAKFRSLDYGERNGYLKGVVTEIIHDPGRGAPLARVAFRHPFRYKKQKELFVAAEGMYTGQFLYCGKKATLVVGNVLPLRAIPEGAVVCNVEHHVGDRGVLARASGDYAIVISHNPDNDTTRIKLPSGSKKIVPSGCRAMIGQVAGGGRTEKPMLKAGNAYHKYRVKRNSWPKVRGVAMNPVEHPHGGGNHQHIGHASTVRRDAPPGQKVGLIAARRTGRLRGQAAASAAKADYGCRAMIGQVAGGGKTEKPILMAENAYHKYRVKRNSWPKVRAPGQKVGLIAARRTGRIRGQAAASAAKAD</sequence>
<feature type="compositionally biased region" description="Basic residues" evidence="4">
    <location>
        <begin position="13"/>
        <end position="22"/>
    </location>
</feature>
<comment type="caution">
    <text evidence="7">The sequence shown here is derived from an EMBL/GenBank/DDBJ whole genome shotgun (WGS) entry which is preliminary data.</text>
</comment>